<reference evidence="6 7" key="1">
    <citation type="submission" date="2014-05" db="EMBL/GenBank/DDBJ databases">
        <authorList>
            <person name="Bishop-Lilly K.A."/>
            <person name="Broomall S.M."/>
            <person name="Chain P.S."/>
            <person name="Chertkov O."/>
            <person name="Coyne S.R."/>
            <person name="Daligault H.E."/>
            <person name="Davenport K.W."/>
            <person name="Erkkila T."/>
            <person name="Frey K.G."/>
            <person name="Gibbons H.S."/>
            <person name="Gu W."/>
            <person name="Jaissle J."/>
            <person name="Johnson S.L."/>
            <person name="Koroleva G.I."/>
            <person name="Ladner J.T."/>
            <person name="Lo C.-C."/>
            <person name="Minogue T.D."/>
            <person name="Munk C."/>
            <person name="Palacios G.F."/>
            <person name="Redden C.L."/>
            <person name="Rosenzweig C.N."/>
            <person name="Scholz M.B."/>
            <person name="Teshima H."/>
            <person name="Xu Y."/>
        </authorList>
    </citation>
    <scope>NUCLEOTIDE SEQUENCE [LARGE SCALE GENOMIC DNA]</scope>
    <source>
        <strain evidence="6 7">DDS 22E-1</strain>
    </source>
</reference>
<dbReference type="PANTHER" id="PTHR30126">
    <property type="entry name" value="HTH-TYPE TRANSCRIPTIONAL REGULATOR"/>
    <property type="match status" value="1"/>
</dbReference>
<evidence type="ECO:0000313" key="6">
    <source>
        <dbReference type="EMBL" id="AIO32684.1"/>
    </source>
</evidence>
<feature type="domain" description="HTH lysR-type" evidence="5">
    <location>
        <begin position="5"/>
        <end position="62"/>
    </location>
</feature>
<evidence type="ECO:0000256" key="1">
    <source>
        <dbReference type="ARBA" id="ARBA00009437"/>
    </source>
</evidence>
<dbReference type="Gene3D" id="1.10.10.10">
    <property type="entry name" value="Winged helix-like DNA-binding domain superfamily/Winged helix DNA-binding domain"/>
    <property type="match status" value="1"/>
</dbReference>
<dbReference type="InterPro" id="IPR036388">
    <property type="entry name" value="WH-like_DNA-bd_sf"/>
</dbReference>
<dbReference type="Gene3D" id="3.40.190.290">
    <property type="match status" value="1"/>
</dbReference>
<proteinExistence type="inferred from homology"/>
<dbReference type="Pfam" id="PF03466">
    <property type="entry name" value="LysR_substrate"/>
    <property type="match status" value="1"/>
</dbReference>
<comment type="similarity">
    <text evidence="1">Belongs to the LysR transcriptional regulatory family.</text>
</comment>
<dbReference type="GO" id="GO:0000976">
    <property type="term" value="F:transcription cis-regulatory region binding"/>
    <property type="evidence" value="ECO:0007669"/>
    <property type="project" value="TreeGrafter"/>
</dbReference>
<keyword evidence="2" id="KW-0805">Transcription regulation</keyword>
<dbReference type="PRINTS" id="PR00039">
    <property type="entry name" value="HTHLYSR"/>
</dbReference>
<dbReference type="Pfam" id="PF00126">
    <property type="entry name" value="HTH_1"/>
    <property type="match status" value="1"/>
</dbReference>
<sequence length="305" mass="32831">MLEAVTLDQLRTFIAAADTGSFSAAGRKLGRAQSVVSQTLANLEGQLGVQLFDRTSRRPTLTTIGRELLADARVVASDMDLLKARAKGLAGGLEPELSVVVHVFLPTDVLTQAVSAFHQQFPRTPLRISVEGMGAVIEPVLERLSSFGVRAPLLTNHPDLTSEHLMTVPYLMVAAPQHPLAQYRQPIPARELAQHVQLVLSDRSRLTGKTDLGVLSPKTWRLSDLGAKHAFLKAGLGWGGMPHHTVEADIADGSLVPLEFEETRANVAISLSAIYRTDTPPGPAGRWLLDQLKAVASHATEAQSS</sequence>
<dbReference type="GO" id="GO:0003700">
    <property type="term" value="F:DNA-binding transcription factor activity"/>
    <property type="evidence" value="ECO:0007669"/>
    <property type="project" value="InterPro"/>
</dbReference>
<dbReference type="InterPro" id="IPR005119">
    <property type="entry name" value="LysR_subst-bd"/>
</dbReference>
<evidence type="ECO:0000256" key="2">
    <source>
        <dbReference type="ARBA" id="ARBA00023015"/>
    </source>
</evidence>
<dbReference type="EMBL" id="CP007783">
    <property type="protein sequence ID" value="AIO32684.1"/>
    <property type="molecule type" value="Genomic_DNA"/>
</dbReference>
<dbReference type="KEGG" id="bcen:DM39_2016"/>
<protein>
    <submittedName>
        <fullName evidence="6">Bacterial regulatory helix-turn-helix, lysR family protein</fullName>
    </submittedName>
</protein>
<dbReference type="PANTHER" id="PTHR30126:SF91">
    <property type="entry name" value="LYSR FAMILY TRANSCRIPTIONAL REGULATOR"/>
    <property type="match status" value="1"/>
</dbReference>
<name>A0AAN0RS40_9BURK</name>
<accession>A0AAN0RS40</accession>
<keyword evidence="4" id="KW-0804">Transcription</keyword>
<dbReference type="SUPFAM" id="SSF46785">
    <property type="entry name" value="Winged helix' DNA-binding domain"/>
    <property type="match status" value="1"/>
</dbReference>
<organism evidence="6 7">
    <name type="scientific">Burkholderia cenocepacia</name>
    <dbReference type="NCBI Taxonomy" id="95486"/>
    <lineage>
        <taxon>Bacteria</taxon>
        <taxon>Pseudomonadati</taxon>
        <taxon>Pseudomonadota</taxon>
        <taxon>Betaproteobacteria</taxon>
        <taxon>Burkholderiales</taxon>
        <taxon>Burkholderiaceae</taxon>
        <taxon>Burkholderia</taxon>
        <taxon>Burkholderia cepacia complex</taxon>
    </lineage>
</organism>
<dbReference type="InterPro" id="IPR000847">
    <property type="entry name" value="LysR_HTH_N"/>
</dbReference>
<dbReference type="PROSITE" id="PS50931">
    <property type="entry name" value="HTH_LYSR"/>
    <property type="match status" value="1"/>
</dbReference>
<dbReference type="SUPFAM" id="SSF53850">
    <property type="entry name" value="Periplasmic binding protein-like II"/>
    <property type="match status" value="1"/>
</dbReference>
<gene>
    <name evidence="6" type="ORF">DM39_2016</name>
</gene>
<dbReference type="AlphaFoldDB" id="A0AAN0RS40"/>
<keyword evidence="7" id="KW-1185">Reference proteome</keyword>
<dbReference type="InterPro" id="IPR036390">
    <property type="entry name" value="WH_DNA-bd_sf"/>
</dbReference>
<keyword evidence="3" id="KW-0238">DNA-binding</keyword>
<dbReference type="Proteomes" id="UP000029413">
    <property type="component" value="Chromosome 1"/>
</dbReference>
<evidence type="ECO:0000259" key="5">
    <source>
        <dbReference type="PROSITE" id="PS50931"/>
    </source>
</evidence>
<evidence type="ECO:0000256" key="3">
    <source>
        <dbReference type="ARBA" id="ARBA00023125"/>
    </source>
</evidence>
<evidence type="ECO:0000256" key="4">
    <source>
        <dbReference type="ARBA" id="ARBA00023163"/>
    </source>
</evidence>
<evidence type="ECO:0000313" key="7">
    <source>
        <dbReference type="Proteomes" id="UP000029413"/>
    </source>
</evidence>
<dbReference type="FunFam" id="1.10.10.10:FF:000001">
    <property type="entry name" value="LysR family transcriptional regulator"/>
    <property type="match status" value="1"/>
</dbReference>